<proteinExistence type="inferred from homology"/>
<evidence type="ECO:0000313" key="5">
    <source>
        <dbReference type="Proteomes" id="UP001140206"/>
    </source>
</evidence>
<evidence type="ECO:0000313" key="4">
    <source>
        <dbReference type="EMBL" id="KAJ4754887.1"/>
    </source>
</evidence>
<name>A0AAV8CK88_9POAL</name>
<dbReference type="InterPro" id="IPR050317">
    <property type="entry name" value="Plant_Fungal_Acyltransferase"/>
</dbReference>
<keyword evidence="2" id="KW-0808">Transferase</keyword>
<comment type="caution">
    <text evidence="4">The sequence shown here is derived from an EMBL/GenBank/DDBJ whole genome shotgun (WGS) entry which is preliminary data.</text>
</comment>
<dbReference type="AlphaFoldDB" id="A0AAV8CK88"/>
<keyword evidence="5" id="KW-1185">Reference proteome</keyword>
<dbReference type="Proteomes" id="UP001140206">
    <property type="component" value="Chromosome 5"/>
</dbReference>
<gene>
    <name evidence="4" type="ORF">LUZ62_089292</name>
</gene>
<evidence type="ECO:0000256" key="2">
    <source>
        <dbReference type="ARBA" id="ARBA00022679"/>
    </source>
</evidence>
<evidence type="ECO:0000256" key="3">
    <source>
        <dbReference type="ARBA" id="ARBA00023315"/>
    </source>
</evidence>
<comment type="similarity">
    <text evidence="1">Belongs to the plant acyltransferase family.</text>
</comment>
<dbReference type="Gene3D" id="3.30.559.10">
    <property type="entry name" value="Chloramphenicol acetyltransferase-like domain"/>
    <property type="match status" value="2"/>
</dbReference>
<dbReference type="GO" id="GO:0016747">
    <property type="term" value="F:acyltransferase activity, transferring groups other than amino-acyl groups"/>
    <property type="evidence" value="ECO:0007669"/>
    <property type="project" value="TreeGrafter"/>
</dbReference>
<sequence length="443" mass="49120">MVVEDNNNRSAPVVYGHKQSTVVPAHMTGEVNHDLTNMDLAMKLHYLRGVYYFKKSDIVDSLTVFKMKEPMFFWLDMYYQISGRIRRPEEAGSQPFVKCNDCGVRIAEAKCNVTLDEWLGDKELLSRWKYLVPSKVLGPQLFFSPLTYVQFTKFTCGGLAIGLSWSHVIGDPQTAVSCFNKWSQLLQDIKAPCKPIPPNKLENNNISSPCDVAPSSVKEVELPGDIWVLPSDSKLETIGNHSEGNCNSTMATYSFQIKDQKIKQLQSGGSQVGDFEIISALLWKTIAKVREGKELNTVTICKNNPARSNKNLSNEQSISSVKIDSAVTKLDLSELAMAISKHATNETHVVEAFVGGENGFKDLVVYGANLTFVDMLDLDLYGLMLKDQKPANVEYAIDGVGEEGAVLIMQGNENDAKLAVLVLPENELQKVREVLDSSVLSIN</sequence>
<protein>
    <submittedName>
        <fullName evidence="4">HXXXD-type acyl-transferase family protein</fullName>
    </submittedName>
</protein>
<dbReference type="Pfam" id="PF02458">
    <property type="entry name" value="Transferase"/>
    <property type="match status" value="1"/>
</dbReference>
<reference evidence="4" key="1">
    <citation type="submission" date="2022-08" db="EMBL/GenBank/DDBJ databases">
        <authorList>
            <person name="Marques A."/>
        </authorList>
    </citation>
    <scope>NUCLEOTIDE SEQUENCE</scope>
    <source>
        <strain evidence="4">RhyPub2mFocal</strain>
        <tissue evidence="4">Leaves</tissue>
    </source>
</reference>
<keyword evidence="3" id="KW-0012">Acyltransferase</keyword>
<dbReference type="EMBL" id="JAMFTS010000005">
    <property type="protein sequence ID" value="KAJ4754887.1"/>
    <property type="molecule type" value="Genomic_DNA"/>
</dbReference>
<organism evidence="4 5">
    <name type="scientific">Rhynchospora pubera</name>
    <dbReference type="NCBI Taxonomy" id="906938"/>
    <lineage>
        <taxon>Eukaryota</taxon>
        <taxon>Viridiplantae</taxon>
        <taxon>Streptophyta</taxon>
        <taxon>Embryophyta</taxon>
        <taxon>Tracheophyta</taxon>
        <taxon>Spermatophyta</taxon>
        <taxon>Magnoliopsida</taxon>
        <taxon>Liliopsida</taxon>
        <taxon>Poales</taxon>
        <taxon>Cyperaceae</taxon>
        <taxon>Cyperoideae</taxon>
        <taxon>Rhynchosporeae</taxon>
        <taxon>Rhynchospora</taxon>
    </lineage>
</organism>
<accession>A0AAV8CK88</accession>
<dbReference type="PANTHER" id="PTHR31642">
    <property type="entry name" value="TRICHOTHECENE 3-O-ACETYLTRANSFERASE"/>
    <property type="match status" value="1"/>
</dbReference>
<dbReference type="PANTHER" id="PTHR31642:SF115">
    <property type="entry name" value="PROTEIN ECERIFERUM 26-LIKE"/>
    <property type="match status" value="1"/>
</dbReference>
<dbReference type="InterPro" id="IPR023213">
    <property type="entry name" value="CAT-like_dom_sf"/>
</dbReference>
<evidence type="ECO:0000256" key="1">
    <source>
        <dbReference type="ARBA" id="ARBA00009861"/>
    </source>
</evidence>